<comment type="caution">
    <text evidence="3">The sequence shown here is derived from an EMBL/GenBank/DDBJ whole genome shotgun (WGS) entry which is preliminary data.</text>
</comment>
<protein>
    <submittedName>
        <fullName evidence="3">DNA circularization protein</fullName>
    </submittedName>
</protein>
<dbReference type="EMBL" id="DAAVCU010000032">
    <property type="protein sequence ID" value="HAF4265183.1"/>
    <property type="molecule type" value="Genomic_DNA"/>
</dbReference>
<reference evidence="3" key="2">
    <citation type="submission" date="2020-02" db="EMBL/GenBank/DDBJ databases">
        <authorList>
            <consortium name="NCBI Pathogen Detection Project"/>
        </authorList>
    </citation>
    <scope>NUCLEOTIDE SEQUENCE</scope>
    <source>
        <strain evidence="3">MA.JE_S09-000753</strain>
        <strain evidence="4">MA.NL_A28</strain>
    </source>
</reference>
<proteinExistence type="predicted"/>
<feature type="region of interest" description="Disordered" evidence="1">
    <location>
        <begin position="300"/>
        <end position="320"/>
    </location>
</feature>
<dbReference type="Pfam" id="PF07157">
    <property type="entry name" value="DNA_circ_N"/>
    <property type="match status" value="1"/>
</dbReference>
<accession>A0A746X500</accession>
<dbReference type="EMBL" id="DAAWOW010000032">
    <property type="protein sequence ID" value="HAF8787045.1"/>
    <property type="molecule type" value="Genomic_DNA"/>
</dbReference>
<dbReference type="AlphaFoldDB" id="A0A746X500"/>
<evidence type="ECO:0000313" key="4">
    <source>
        <dbReference type="EMBL" id="HAF8787045.1"/>
    </source>
</evidence>
<dbReference type="InterPro" id="IPR009826">
    <property type="entry name" value="DNA_circ_N"/>
</dbReference>
<feature type="non-terminal residue" evidence="3">
    <location>
        <position position="340"/>
    </location>
</feature>
<evidence type="ECO:0000259" key="2">
    <source>
        <dbReference type="Pfam" id="PF07157"/>
    </source>
</evidence>
<sequence>MAFFSSTGWRGRLRDASFRGVPFSVEDDESTFGRRVQVHEYPNRDKPWTEDLGRATRRLTINAYLVGDDYADRRDRLIGAIETAGPGTLVHPQYGEMQGSIDGQVRITHSSTEGRMCRVSFQFVESGELSFPVAGMATAKRLETSGGLFDDAIDSMFSTFSLSGISDFIQNDVIADAASMLGDVADAFRMVDSGVSAAMRLLQGDLSVILMPPSAASDFVNALQKAWRSGDRLRGSTSDLVTMIKTMSGITLDPGLSPRGTWPTDSGSAAKQKMQRNMIAAAIRTTAISTAVHAVTTLKQPRDVPGARGVNQPAGTGRDSDIITVMHPALDGVQTVSNGS</sequence>
<evidence type="ECO:0000313" key="3">
    <source>
        <dbReference type="EMBL" id="HAF4265183.1"/>
    </source>
</evidence>
<gene>
    <name evidence="4" type="ORF">G5T63_004514</name>
    <name evidence="3" type="ORF">G8L58_004613</name>
</gene>
<organism evidence="3">
    <name type="scientific">Salmonella enterica</name>
    <name type="common">Salmonella choleraesuis</name>
    <dbReference type="NCBI Taxonomy" id="28901"/>
    <lineage>
        <taxon>Bacteria</taxon>
        <taxon>Pseudomonadati</taxon>
        <taxon>Pseudomonadota</taxon>
        <taxon>Gammaproteobacteria</taxon>
        <taxon>Enterobacterales</taxon>
        <taxon>Enterobacteriaceae</taxon>
        <taxon>Salmonella</taxon>
    </lineage>
</organism>
<feature type="domain" description="DNA circulation N-terminal" evidence="2">
    <location>
        <begin position="13"/>
        <end position="98"/>
    </location>
</feature>
<name>A0A746X500_SALER</name>
<evidence type="ECO:0000256" key="1">
    <source>
        <dbReference type="SAM" id="MobiDB-lite"/>
    </source>
</evidence>
<reference evidence="3" key="1">
    <citation type="journal article" date="2018" name="Genome Biol.">
        <title>SKESA: strategic k-mer extension for scrupulous assemblies.</title>
        <authorList>
            <person name="Souvorov A."/>
            <person name="Agarwala R."/>
            <person name="Lipman D.J."/>
        </authorList>
    </citation>
    <scope>NUCLEOTIDE SEQUENCE</scope>
    <source>
        <strain evidence="3">MA.JE_S09-000753</strain>
        <strain evidence="4">MA.NL_A28</strain>
    </source>
</reference>